<dbReference type="RefSeq" id="XP_014152078.1">
    <property type="nucleotide sequence ID" value="XM_014296603.1"/>
</dbReference>
<keyword evidence="3" id="KW-0847">Vitamin C</keyword>
<dbReference type="GO" id="GO:0071456">
    <property type="term" value="P:cellular response to hypoxia"/>
    <property type="evidence" value="ECO:0007669"/>
    <property type="project" value="TreeGrafter"/>
</dbReference>
<proteinExistence type="predicted"/>
<dbReference type="EMBL" id="KQ242543">
    <property type="protein sequence ID" value="KNC78176.1"/>
    <property type="molecule type" value="Genomic_DNA"/>
</dbReference>
<dbReference type="InterPro" id="IPR051559">
    <property type="entry name" value="HIF_prolyl_hydroxylases"/>
</dbReference>
<dbReference type="GO" id="GO:0008198">
    <property type="term" value="F:ferrous iron binding"/>
    <property type="evidence" value="ECO:0007669"/>
    <property type="project" value="TreeGrafter"/>
</dbReference>
<evidence type="ECO:0000256" key="1">
    <source>
        <dbReference type="ARBA" id="ARBA00001961"/>
    </source>
</evidence>
<keyword evidence="4" id="KW-0223">Dioxygenase</keyword>
<dbReference type="PANTHER" id="PTHR12907:SF26">
    <property type="entry name" value="HIF PROLYL HYDROXYLASE, ISOFORM C"/>
    <property type="match status" value="1"/>
</dbReference>
<dbReference type="OrthoDB" id="76265at2759"/>
<dbReference type="Proteomes" id="UP000054560">
    <property type="component" value="Unassembled WGS sequence"/>
</dbReference>
<accession>A0A0L0FNY7</accession>
<dbReference type="PROSITE" id="PS51471">
    <property type="entry name" value="FE2OG_OXY"/>
    <property type="match status" value="1"/>
</dbReference>
<dbReference type="PANTHER" id="PTHR12907">
    <property type="entry name" value="EGL NINE HOMOLOG-RELATED"/>
    <property type="match status" value="1"/>
</dbReference>
<dbReference type="SMART" id="SM00702">
    <property type="entry name" value="P4Hc"/>
    <property type="match status" value="1"/>
</dbReference>
<reference evidence="8 9" key="1">
    <citation type="submission" date="2011-02" db="EMBL/GenBank/DDBJ databases">
        <title>The Genome Sequence of Sphaeroforma arctica JP610.</title>
        <authorList>
            <consortium name="The Broad Institute Genome Sequencing Platform"/>
            <person name="Russ C."/>
            <person name="Cuomo C."/>
            <person name="Young S.K."/>
            <person name="Zeng Q."/>
            <person name="Gargeya S."/>
            <person name="Alvarado L."/>
            <person name="Berlin A."/>
            <person name="Chapman S.B."/>
            <person name="Chen Z."/>
            <person name="Freedman E."/>
            <person name="Gellesch M."/>
            <person name="Goldberg J."/>
            <person name="Griggs A."/>
            <person name="Gujja S."/>
            <person name="Heilman E."/>
            <person name="Heiman D."/>
            <person name="Howarth C."/>
            <person name="Mehta T."/>
            <person name="Neiman D."/>
            <person name="Pearson M."/>
            <person name="Roberts A."/>
            <person name="Saif S."/>
            <person name="Shea T."/>
            <person name="Shenoy N."/>
            <person name="Sisk P."/>
            <person name="Stolte C."/>
            <person name="Sykes S."/>
            <person name="White J."/>
            <person name="Yandava C."/>
            <person name="Burger G."/>
            <person name="Gray M.W."/>
            <person name="Holland P.W.H."/>
            <person name="King N."/>
            <person name="Lang F.B.F."/>
            <person name="Roger A.J."/>
            <person name="Ruiz-Trillo I."/>
            <person name="Haas B."/>
            <person name="Nusbaum C."/>
            <person name="Birren B."/>
        </authorList>
    </citation>
    <scope>NUCLEOTIDE SEQUENCE [LARGE SCALE GENOMIC DNA]</scope>
    <source>
        <strain evidence="8 9">JP610</strain>
    </source>
</reference>
<keyword evidence="6" id="KW-0408">Iron</keyword>
<evidence type="ECO:0000256" key="4">
    <source>
        <dbReference type="ARBA" id="ARBA00022964"/>
    </source>
</evidence>
<evidence type="ECO:0000256" key="3">
    <source>
        <dbReference type="ARBA" id="ARBA00022896"/>
    </source>
</evidence>
<dbReference type="AlphaFoldDB" id="A0A0L0FNY7"/>
<evidence type="ECO:0000256" key="6">
    <source>
        <dbReference type="ARBA" id="ARBA00023004"/>
    </source>
</evidence>
<dbReference type="Pfam" id="PF13640">
    <property type="entry name" value="2OG-FeII_Oxy_3"/>
    <property type="match status" value="1"/>
</dbReference>
<protein>
    <recommendedName>
        <fullName evidence="7">Fe2OG dioxygenase domain-containing protein</fullName>
    </recommendedName>
</protein>
<comment type="cofactor">
    <cofactor evidence="1">
        <name>L-ascorbate</name>
        <dbReference type="ChEBI" id="CHEBI:38290"/>
    </cofactor>
</comment>
<dbReference type="InterPro" id="IPR005123">
    <property type="entry name" value="Oxoglu/Fe-dep_dioxygenase_dom"/>
</dbReference>
<sequence>MSSEATPISETNISERIYQLSNLAATDAPLRFGEGDAKRVSDIGSGLDGDFDYDYEGQEEDEEEEIVEMSEAELIAMLDGERDPLSVCQQLFVKSYEDKLDAAADLKYLSKSQIQELYNEGYFTMDWDASLVAATRVEIMDLINTQQIKLEPAGHQPGTVDSTSDDENVESSGAFCASFDSRARGDSISFLKVDESPVHDTENLSQMIALYKNIQRDLKNVINLKHESAEYQLALYPGRGTHYEKHRDALPDDGSEWDQRRVTIICYLNSEWKEADGGHLRIYKPPMTGGDQVEIEPQAGRVIVFLSGAIDHEVMPSYAERLALTAWCQ</sequence>
<keyword evidence="5" id="KW-0560">Oxidoreductase</keyword>
<evidence type="ECO:0000256" key="5">
    <source>
        <dbReference type="ARBA" id="ARBA00023002"/>
    </source>
</evidence>
<dbReference type="GO" id="GO:0031418">
    <property type="term" value="F:L-ascorbic acid binding"/>
    <property type="evidence" value="ECO:0007669"/>
    <property type="project" value="UniProtKB-KW"/>
</dbReference>
<evidence type="ECO:0000313" key="8">
    <source>
        <dbReference type="EMBL" id="KNC78176.1"/>
    </source>
</evidence>
<evidence type="ECO:0000256" key="2">
    <source>
        <dbReference type="ARBA" id="ARBA00022723"/>
    </source>
</evidence>
<name>A0A0L0FNY7_9EUKA</name>
<dbReference type="InterPro" id="IPR006620">
    <property type="entry name" value="Pro_4_hyd_alph"/>
</dbReference>
<keyword evidence="2" id="KW-0479">Metal-binding</keyword>
<evidence type="ECO:0000313" key="9">
    <source>
        <dbReference type="Proteomes" id="UP000054560"/>
    </source>
</evidence>
<organism evidence="8 9">
    <name type="scientific">Sphaeroforma arctica JP610</name>
    <dbReference type="NCBI Taxonomy" id="667725"/>
    <lineage>
        <taxon>Eukaryota</taxon>
        <taxon>Ichthyosporea</taxon>
        <taxon>Ichthyophonida</taxon>
        <taxon>Sphaeroforma</taxon>
    </lineage>
</organism>
<evidence type="ECO:0000259" key="7">
    <source>
        <dbReference type="PROSITE" id="PS51471"/>
    </source>
</evidence>
<feature type="domain" description="Fe2OG dioxygenase" evidence="7">
    <location>
        <begin position="225"/>
        <end position="329"/>
    </location>
</feature>
<dbReference type="Gene3D" id="2.60.120.620">
    <property type="entry name" value="q2cbj1_9rhob like domain"/>
    <property type="match status" value="1"/>
</dbReference>
<dbReference type="STRING" id="667725.A0A0L0FNY7"/>
<dbReference type="InterPro" id="IPR044862">
    <property type="entry name" value="Pro_4_hyd_alph_FE2OG_OXY"/>
</dbReference>
<gene>
    <name evidence="8" type="ORF">SARC_09383</name>
</gene>
<dbReference type="eggNOG" id="KOG3710">
    <property type="taxonomic scope" value="Eukaryota"/>
</dbReference>
<keyword evidence="9" id="KW-1185">Reference proteome</keyword>
<dbReference type="GO" id="GO:0031543">
    <property type="term" value="F:peptidyl-proline dioxygenase activity"/>
    <property type="evidence" value="ECO:0007669"/>
    <property type="project" value="TreeGrafter"/>
</dbReference>
<dbReference type="GeneID" id="25909887"/>